<sequence>MTQDGNPNGRSKAEGEAFGQVGLIAAMRQDLRDIEDRNSKIVEDQAKGFLMHADAADRNALIVGISGIVLGLIGSALVARKGIIGPLNHITGAMTRVAAGDLTGSVPGVGRRDELGNLASALQQFKAQAEQNRQLQAEQQQAEVRAAQEKRTAMLGLAEQFERSVGALMQETVDAAFGLGQGASVLQTSAASAIRQAAAAFSAADQTAANVQTVASATEELTSSIGEITRQTSLSVTMAAEGVQAAEATTSAIAVLRQTTEQIGDVVRLITDIAGQTNLLALNATIEAARAGEAGKGFSVVASEVKSLANQTARATDEIQAQITAIQSGTGLAVERVTQIAEVIRRMSELSTTVAAAVGQQGAATGEIARNVQEAAQGTELVGKSVGTMQGAASETGQAAESVTAAADGLNRTTEALKQAVASFLGQVRAA</sequence>
<feature type="transmembrane region" description="Helical" evidence="5">
    <location>
        <begin position="60"/>
        <end position="79"/>
    </location>
</feature>
<dbReference type="SUPFAM" id="SSF58104">
    <property type="entry name" value="Methyl-accepting chemotaxis protein (MCP) signaling domain"/>
    <property type="match status" value="1"/>
</dbReference>
<dbReference type="CDD" id="cd06225">
    <property type="entry name" value="HAMP"/>
    <property type="match status" value="1"/>
</dbReference>
<evidence type="ECO:0000259" key="7">
    <source>
        <dbReference type="PROSITE" id="PS50885"/>
    </source>
</evidence>
<dbReference type="EMBL" id="LAJY01000563">
    <property type="protein sequence ID" value="KJV08493.1"/>
    <property type="molecule type" value="Genomic_DNA"/>
</dbReference>
<evidence type="ECO:0000256" key="1">
    <source>
        <dbReference type="ARBA" id="ARBA00023224"/>
    </source>
</evidence>
<dbReference type="Gene3D" id="1.10.287.950">
    <property type="entry name" value="Methyl-accepting chemotaxis protein"/>
    <property type="match status" value="1"/>
</dbReference>
<feature type="domain" description="Methyl-accepting transducer" evidence="6">
    <location>
        <begin position="175"/>
        <end position="411"/>
    </location>
</feature>
<evidence type="ECO:0000313" key="8">
    <source>
        <dbReference type="EMBL" id="KJV08493.1"/>
    </source>
</evidence>
<proteinExistence type="inferred from homology"/>
<dbReference type="Proteomes" id="UP000033774">
    <property type="component" value="Unassembled WGS sequence"/>
</dbReference>
<dbReference type="SMART" id="SM00304">
    <property type="entry name" value="HAMP"/>
    <property type="match status" value="2"/>
</dbReference>
<keyword evidence="4" id="KW-0175">Coiled coil</keyword>
<comment type="caution">
    <text evidence="8">The sequence shown here is derived from an EMBL/GenBank/DDBJ whole genome shotgun (WGS) entry which is preliminary data.</text>
</comment>
<dbReference type="GO" id="GO:0004888">
    <property type="term" value="F:transmembrane signaling receptor activity"/>
    <property type="evidence" value="ECO:0007669"/>
    <property type="project" value="InterPro"/>
</dbReference>
<dbReference type="Pfam" id="PF00672">
    <property type="entry name" value="HAMP"/>
    <property type="match status" value="1"/>
</dbReference>
<dbReference type="SMART" id="SM00283">
    <property type="entry name" value="MA"/>
    <property type="match status" value="1"/>
</dbReference>
<dbReference type="InterPro" id="IPR003660">
    <property type="entry name" value="HAMP_dom"/>
</dbReference>
<dbReference type="InterPro" id="IPR004090">
    <property type="entry name" value="Chemotax_Me-accpt_rcpt"/>
</dbReference>
<feature type="domain" description="HAMP" evidence="7">
    <location>
        <begin position="81"/>
        <end position="134"/>
    </location>
</feature>
<name>A0A0F3IPK7_9PROT</name>
<evidence type="ECO:0000259" key="6">
    <source>
        <dbReference type="PROSITE" id="PS50111"/>
    </source>
</evidence>
<gene>
    <name evidence="8" type="ORF">VZ95_17430</name>
</gene>
<dbReference type="Pfam" id="PF00015">
    <property type="entry name" value="MCPsignal"/>
    <property type="match status" value="1"/>
</dbReference>
<evidence type="ECO:0000256" key="3">
    <source>
        <dbReference type="PROSITE-ProRule" id="PRU00284"/>
    </source>
</evidence>
<protein>
    <recommendedName>
        <fullName evidence="10">Chemotaxis protein</fullName>
    </recommendedName>
</protein>
<evidence type="ECO:0000256" key="4">
    <source>
        <dbReference type="SAM" id="Coils"/>
    </source>
</evidence>
<feature type="coiled-coil region" evidence="4">
    <location>
        <begin position="118"/>
        <end position="152"/>
    </location>
</feature>
<dbReference type="AlphaFoldDB" id="A0A0F3IPK7"/>
<keyword evidence="5" id="KW-0812">Transmembrane</keyword>
<dbReference type="GO" id="GO:0006935">
    <property type="term" value="P:chemotaxis"/>
    <property type="evidence" value="ECO:0007669"/>
    <property type="project" value="InterPro"/>
</dbReference>
<keyword evidence="9" id="KW-1185">Reference proteome</keyword>
<dbReference type="InterPro" id="IPR004089">
    <property type="entry name" value="MCPsignal_dom"/>
</dbReference>
<keyword evidence="1 3" id="KW-0807">Transducer</keyword>
<dbReference type="PANTHER" id="PTHR32089:SF112">
    <property type="entry name" value="LYSOZYME-LIKE PROTEIN-RELATED"/>
    <property type="match status" value="1"/>
</dbReference>
<comment type="similarity">
    <text evidence="2">Belongs to the methyl-accepting chemotaxis (MCP) protein family.</text>
</comment>
<organism evidence="8 9">
    <name type="scientific">Elstera litoralis</name>
    <dbReference type="NCBI Taxonomy" id="552518"/>
    <lineage>
        <taxon>Bacteria</taxon>
        <taxon>Pseudomonadati</taxon>
        <taxon>Pseudomonadota</taxon>
        <taxon>Alphaproteobacteria</taxon>
        <taxon>Rhodospirillales</taxon>
        <taxon>Rhodospirillaceae</taxon>
        <taxon>Elstera</taxon>
    </lineage>
</organism>
<dbReference type="GO" id="GO:0007165">
    <property type="term" value="P:signal transduction"/>
    <property type="evidence" value="ECO:0007669"/>
    <property type="project" value="UniProtKB-KW"/>
</dbReference>
<evidence type="ECO:0000256" key="2">
    <source>
        <dbReference type="ARBA" id="ARBA00029447"/>
    </source>
</evidence>
<dbReference type="PROSITE" id="PS50885">
    <property type="entry name" value="HAMP"/>
    <property type="match status" value="1"/>
</dbReference>
<reference evidence="8 9" key="1">
    <citation type="submission" date="2015-03" db="EMBL/GenBank/DDBJ databases">
        <title>Draft genome sequence of Elstera litoralis.</title>
        <authorList>
            <person name="Rahalkar M.C."/>
            <person name="Dhakephalkar P.K."/>
            <person name="Pore S.D."/>
            <person name="Arora P."/>
            <person name="Kapse N.G."/>
            <person name="Pandit P.S."/>
        </authorList>
    </citation>
    <scope>NUCLEOTIDE SEQUENCE [LARGE SCALE GENOMIC DNA]</scope>
    <source>
        <strain evidence="8 9">Dia-1</strain>
    </source>
</reference>
<dbReference type="GO" id="GO:0016020">
    <property type="term" value="C:membrane"/>
    <property type="evidence" value="ECO:0007669"/>
    <property type="project" value="InterPro"/>
</dbReference>
<keyword evidence="5" id="KW-1133">Transmembrane helix</keyword>
<evidence type="ECO:0008006" key="10">
    <source>
        <dbReference type="Google" id="ProtNLM"/>
    </source>
</evidence>
<dbReference type="PROSITE" id="PS50111">
    <property type="entry name" value="CHEMOTAXIS_TRANSDUC_2"/>
    <property type="match status" value="1"/>
</dbReference>
<dbReference type="PRINTS" id="PR00260">
    <property type="entry name" value="CHEMTRNSDUCR"/>
</dbReference>
<evidence type="ECO:0000313" key="9">
    <source>
        <dbReference type="Proteomes" id="UP000033774"/>
    </source>
</evidence>
<dbReference type="PANTHER" id="PTHR32089">
    <property type="entry name" value="METHYL-ACCEPTING CHEMOTAXIS PROTEIN MCPB"/>
    <property type="match status" value="1"/>
</dbReference>
<keyword evidence="5" id="KW-0472">Membrane</keyword>
<dbReference type="Gene3D" id="6.10.340.10">
    <property type="match status" value="1"/>
</dbReference>
<accession>A0A0F3IPK7</accession>
<evidence type="ECO:0000256" key="5">
    <source>
        <dbReference type="SAM" id="Phobius"/>
    </source>
</evidence>
<dbReference type="PATRIC" id="fig|552518.3.peg.3532"/>